<comment type="caution">
    <text evidence="7">The sequence shown here is derived from an EMBL/GenBank/DDBJ whole genome shotgun (WGS) entry which is preliminary data.</text>
</comment>
<keyword evidence="3 4" id="KW-1015">Disulfide bond</keyword>
<feature type="domain" description="EGF-like" evidence="6">
    <location>
        <begin position="221"/>
        <end position="254"/>
    </location>
</feature>
<dbReference type="AlphaFoldDB" id="A0A8J2X5G2"/>
<dbReference type="InterPro" id="IPR013111">
    <property type="entry name" value="EGF_extracell"/>
</dbReference>
<keyword evidence="2" id="KW-0677">Repeat</keyword>
<sequence>MRASLVLLLLRPTRAGDCIDMNFCNGHGHCEPATDTCDCYEGWGAKTDVALYKLHDCSGRTCPSGPAWADVASDSKTAHAPAECSGKGTCNKATGTCKCVSGFSGDACQRFGCLYDCSGHGQCVSMKKMATMPNALPLSKPATYTGLETTERWDQDRIYGCVCDSSWPVGLGPGQRQEPEWFGPWCSLRHCPSGDDPYTTHVDETNCTGVTAAGGYGVGEKGNLCQVDCANRGKCDTETGECSCWTGSYGHDCTLLSALAR</sequence>
<dbReference type="InterPro" id="IPR051216">
    <property type="entry name" value="Teneurin"/>
</dbReference>
<feature type="disulfide bond" evidence="4">
    <location>
        <begin position="244"/>
        <end position="253"/>
    </location>
</feature>
<dbReference type="Pfam" id="PF07974">
    <property type="entry name" value="EGF_2"/>
    <property type="match status" value="2"/>
</dbReference>
<evidence type="ECO:0000313" key="7">
    <source>
        <dbReference type="EMBL" id="CAH0375926.1"/>
    </source>
</evidence>
<evidence type="ECO:0000313" key="8">
    <source>
        <dbReference type="Proteomes" id="UP000789595"/>
    </source>
</evidence>
<dbReference type="Proteomes" id="UP000789595">
    <property type="component" value="Unassembled WGS sequence"/>
</dbReference>
<feature type="disulfide bond" evidence="4">
    <location>
        <begin position="225"/>
        <end position="235"/>
    </location>
</feature>
<evidence type="ECO:0000256" key="4">
    <source>
        <dbReference type="PROSITE-ProRule" id="PRU00076"/>
    </source>
</evidence>
<keyword evidence="8" id="KW-1185">Reference proteome</keyword>
<dbReference type="PANTHER" id="PTHR11219:SF69">
    <property type="entry name" value="TENEURIN-A"/>
    <property type="match status" value="1"/>
</dbReference>
<keyword evidence="5" id="KW-0732">Signal</keyword>
<feature type="signal peptide" evidence="5">
    <location>
        <begin position="1"/>
        <end position="15"/>
    </location>
</feature>
<keyword evidence="1 4" id="KW-0245">EGF-like domain</keyword>
<name>A0A8J2X5G2_9STRA</name>
<evidence type="ECO:0000256" key="5">
    <source>
        <dbReference type="SAM" id="SignalP"/>
    </source>
</evidence>
<dbReference type="PROSITE" id="PS50026">
    <property type="entry name" value="EGF_3"/>
    <property type="match status" value="1"/>
</dbReference>
<proteinExistence type="predicted"/>
<dbReference type="PROSITE" id="PS01186">
    <property type="entry name" value="EGF_2"/>
    <property type="match status" value="1"/>
</dbReference>
<evidence type="ECO:0000256" key="2">
    <source>
        <dbReference type="ARBA" id="ARBA00022737"/>
    </source>
</evidence>
<feature type="chain" id="PRO_5035257769" description="EGF-like domain-containing protein" evidence="5">
    <location>
        <begin position="16"/>
        <end position="261"/>
    </location>
</feature>
<dbReference type="PRINTS" id="PR00011">
    <property type="entry name" value="EGFLAMININ"/>
</dbReference>
<accession>A0A8J2X5G2</accession>
<gene>
    <name evidence="7" type="ORF">PECAL_5P04770</name>
</gene>
<dbReference type="OrthoDB" id="18487at2759"/>
<evidence type="ECO:0000256" key="3">
    <source>
        <dbReference type="ARBA" id="ARBA00023157"/>
    </source>
</evidence>
<protein>
    <recommendedName>
        <fullName evidence="6">EGF-like domain-containing protein</fullName>
    </recommendedName>
</protein>
<dbReference type="EMBL" id="CAKKNE010000005">
    <property type="protein sequence ID" value="CAH0375926.1"/>
    <property type="molecule type" value="Genomic_DNA"/>
</dbReference>
<evidence type="ECO:0000259" key="6">
    <source>
        <dbReference type="PROSITE" id="PS50026"/>
    </source>
</evidence>
<dbReference type="InterPro" id="IPR000742">
    <property type="entry name" value="EGF"/>
</dbReference>
<comment type="caution">
    <text evidence="4">Lacks conserved residue(s) required for the propagation of feature annotation.</text>
</comment>
<dbReference type="PANTHER" id="PTHR11219">
    <property type="entry name" value="TENEURIN AND N-ACETYLGLUCOSAMINE-1-PHOSPHODIESTER ALPHA-N-ACETYLGLUCOSAMINIDASE"/>
    <property type="match status" value="1"/>
</dbReference>
<dbReference type="PROSITE" id="PS00022">
    <property type="entry name" value="EGF_1"/>
    <property type="match status" value="2"/>
</dbReference>
<dbReference type="Gene3D" id="2.10.25.10">
    <property type="entry name" value="Laminin"/>
    <property type="match status" value="1"/>
</dbReference>
<organism evidence="7 8">
    <name type="scientific">Pelagomonas calceolata</name>
    <dbReference type="NCBI Taxonomy" id="35677"/>
    <lineage>
        <taxon>Eukaryota</taxon>
        <taxon>Sar</taxon>
        <taxon>Stramenopiles</taxon>
        <taxon>Ochrophyta</taxon>
        <taxon>Pelagophyceae</taxon>
        <taxon>Pelagomonadales</taxon>
        <taxon>Pelagomonadaceae</taxon>
        <taxon>Pelagomonas</taxon>
    </lineage>
</organism>
<evidence type="ECO:0000256" key="1">
    <source>
        <dbReference type="ARBA" id="ARBA00022536"/>
    </source>
</evidence>
<reference evidence="7" key="1">
    <citation type="submission" date="2021-11" db="EMBL/GenBank/DDBJ databases">
        <authorList>
            <consortium name="Genoscope - CEA"/>
            <person name="William W."/>
        </authorList>
    </citation>
    <scope>NUCLEOTIDE SEQUENCE</scope>
</reference>